<dbReference type="GO" id="GO:0030788">
    <property type="term" value="F:precorrin-2 C20-methyltransferase activity"/>
    <property type="evidence" value="ECO:0007669"/>
    <property type="project" value="InterPro"/>
</dbReference>
<dbReference type="CDD" id="cd11645">
    <property type="entry name" value="Precorrin_2_C20_MT"/>
    <property type="match status" value="1"/>
</dbReference>
<feature type="domain" description="Tetrapyrrole methylase" evidence="8">
    <location>
        <begin position="13"/>
        <end position="227"/>
    </location>
</feature>
<dbReference type="InterPro" id="IPR014777">
    <property type="entry name" value="4pyrrole_Mease_sub1"/>
</dbReference>
<keyword evidence="5 9" id="KW-0808">Transferase</keyword>
<dbReference type="Gene3D" id="3.30.950.10">
    <property type="entry name" value="Methyltransferase, Cobalt-precorrin-4 Transmethylase, Domain 2"/>
    <property type="match status" value="1"/>
</dbReference>
<evidence type="ECO:0000256" key="1">
    <source>
        <dbReference type="ARBA" id="ARBA00004953"/>
    </source>
</evidence>
<evidence type="ECO:0000256" key="6">
    <source>
        <dbReference type="ARBA" id="ARBA00022691"/>
    </source>
</evidence>
<evidence type="ECO:0000256" key="7">
    <source>
        <dbReference type="PIRNR" id="PIRNR036427"/>
    </source>
</evidence>
<dbReference type="InterPro" id="IPR006364">
    <property type="entry name" value="CobI/CbiL/CobIJ_dom"/>
</dbReference>
<dbReference type="InterPro" id="IPR000878">
    <property type="entry name" value="4pyrrol_Mease"/>
</dbReference>
<dbReference type="GO" id="GO:0032259">
    <property type="term" value="P:methylation"/>
    <property type="evidence" value="ECO:0007669"/>
    <property type="project" value="UniProtKB-KW"/>
</dbReference>
<dbReference type="EMBL" id="GG693884">
    <property type="protein sequence ID" value="EES51932.1"/>
    <property type="molecule type" value="Genomic_DNA"/>
</dbReference>
<dbReference type="Gene3D" id="3.40.1010.10">
    <property type="entry name" value="Cobalt-precorrin-4 Transmethylase, Domain 1"/>
    <property type="match status" value="1"/>
</dbReference>
<dbReference type="PANTHER" id="PTHR43467:SF2">
    <property type="entry name" value="COBALT-PRECORRIN-2 C(20)-METHYLTRANSFERASE"/>
    <property type="match status" value="1"/>
</dbReference>
<dbReference type="GO" id="GO:0009236">
    <property type="term" value="P:cobalamin biosynthetic process"/>
    <property type="evidence" value="ECO:0007669"/>
    <property type="project" value="UniProtKB-UniRule"/>
</dbReference>
<evidence type="ECO:0000256" key="2">
    <source>
        <dbReference type="ARBA" id="ARBA00005879"/>
    </source>
</evidence>
<keyword evidence="4 9" id="KW-0489">Methyltransferase</keyword>
<dbReference type="UniPathway" id="UPA00148"/>
<dbReference type="Proteomes" id="UP000009374">
    <property type="component" value="Unassembled WGS sequence"/>
</dbReference>
<gene>
    <name evidence="9" type="ORF">UBAL3_95450152</name>
</gene>
<dbReference type="PANTHER" id="PTHR43467">
    <property type="entry name" value="COBALT-PRECORRIN-2 C(20)-METHYLTRANSFERASE"/>
    <property type="match status" value="1"/>
</dbReference>
<evidence type="ECO:0000256" key="4">
    <source>
        <dbReference type="ARBA" id="ARBA00022603"/>
    </source>
</evidence>
<keyword evidence="10" id="KW-1185">Reference proteome</keyword>
<reference evidence="9 10" key="1">
    <citation type="journal article" date="2009" name="Appl. Environ. Microbiol.">
        <title>Community genomic and proteomic analyses of chemoautotrophic iron-oxidizing "Leptospirillum rubarum" (Group II) and "Leptospirillum ferrodiazotrophum" (Group III) bacteria in acid mine drainage biofilms.</title>
        <authorList>
            <person name="Goltsman D.S."/>
            <person name="Denef V.J."/>
            <person name="Singer S.W."/>
            <person name="VerBerkmoes N.C."/>
            <person name="Lefsrud M."/>
            <person name="Mueller R.S."/>
            <person name="Dick G.J."/>
            <person name="Sun C.L."/>
            <person name="Wheeler K.E."/>
            <person name="Zemla A."/>
            <person name="Baker B.J."/>
            <person name="Hauser L."/>
            <person name="Land M."/>
            <person name="Shah M.B."/>
            <person name="Thelen M.P."/>
            <person name="Hettich R.L."/>
            <person name="Banfield J.F."/>
        </authorList>
    </citation>
    <scope>NUCLEOTIDE SEQUENCE [LARGE SCALE GENOMIC DNA]</scope>
</reference>
<dbReference type="InterPro" id="IPR035996">
    <property type="entry name" value="4pyrrol_Methylase_sf"/>
</dbReference>
<protein>
    <submittedName>
        <fullName evidence="9">Cobalt-precorrin-2 C(20)-methyltransferase</fullName>
    </submittedName>
</protein>
<name>C6HZZ4_9BACT</name>
<organism evidence="9 10">
    <name type="scientific">Leptospirillum ferrodiazotrophum</name>
    <dbReference type="NCBI Taxonomy" id="412449"/>
    <lineage>
        <taxon>Bacteria</taxon>
        <taxon>Pseudomonadati</taxon>
        <taxon>Nitrospirota</taxon>
        <taxon>Nitrospiria</taxon>
        <taxon>Nitrospirales</taxon>
        <taxon>Nitrospiraceae</taxon>
        <taxon>Leptospirillum</taxon>
    </lineage>
</organism>
<evidence type="ECO:0000256" key="3">
    <source>
        <dbReference type="ARBA" id="ARBA00022573"/>
    </source>
</evidence>
<evidence type="ECO:0000313" key="9">
    <source>
        <dbReference type="EMBL" id="EES51932.1"/>
    </source>
</evidence>
<dbReference type="SUPFAM" id="SSF53790">
    <property type="entry name" value="Tetrapyrrole methylase"/>
    <property type="match status" value="1"/>
</dbReference>
<evidence type="ECO:0000313" key="10">
    <source>
        <dbReference type="Proteomes" id="UP000009374"/>
    </source>
</evidence>
<keyword evidence="3" id="KW-0169">Cobalamin biosynthesis</keyword>
<keyword evidence="6" id="KW-0949">S-adenosyl-L-methionine</keyword>
<dbReference type="Pfam" id="PF00590">
    <property type="entry name" value="TP_methylase"/>
    <property type="match status" value="1"/>
</dbReference>
<accession>C6HZZ4</accession>
<evidence type="ECO:0000259" key="8">
    <source>
        <dbReference type="Pfam" id="PF00590"/>
    </source>
</evidence>
<comment type="pathway">
    <text evidence="1">Cofactor biosynthesis; adenosylcobalamin biosynthesis.</text>
</comment>
<dbReference type="InterPro" id="IPR014776">
    <property type="entry name" value="4pyrrole_Mease_sub2"/>
</dbReference>
<dbReference type="AlphaFoldDB" id="C6HZZ4"/>
<sequence length="253" mass="27324">MSGESRAKGLSGTLYGIGVGPGDPELLTMKAHRILGEVPVLAVPTSYADAGSMALEVLRPLLAQRERAGRAPDIVSLLFPMTRDPDVLADARRKNAEVLLGALSRGDAAFVALGDILFYSTFGNLLSGLFPLAPDLRVEVVPGITAYAAGVAKLVEPLTQGSERLGVLPAVYAPEEIEKALDLFEVVVFMKINKVFPAVREILSRRGLLDRTAYISSVGMAGERIERRLDRVAPDEVPYMSLLVVRKNGWMPR</sequence>
<proteinExistence type="inferred from homology"/>
<dbReference type="PIRSF" id="PIRSF036427">
    <property type="entry name" value="Precrrn-2_mtase"/>
    <property type="match status" value="1"/>
</dbReference>
<evidence type="ECO:0000256" key="5">
    <source>
        <dbReference type="ARBA" id="ARBA00022679"/>
    </source>
</evidence>
<dbReference type="InterPro" id="IPR012382">
    <property type="entry name" value="CobI/CbiL"/>
</dbReference>
<comment type="similarity">
    <text evidence="2 7">Belongs to the precorrin methyltransferase family.</text>
</comment>
<dbReference type="NCBIfam" id="TIGR01467">
    <property type="entry name" value="cobI_cbiL"/>
    <property type="match status" value="1"/>
</dbReference>